<accession>A0A1H9CP35</accession>
<feature type="signal peptide" evidence="1">
    <location>
        <begin position="1"/>
        <end position="28"/>
    </location>
</feature>
<name>A0A1H9CP35_9SPIR</name>
<keyword evidence="1" id="KW-0732">Signal</keyword>
<sequence length="235" mass="26776">MERNVQKVNKGFLAVFVLCLLCTSRLFAQTPSVVRNIRLPLWAELDAYPGLELSSDKDEGQFDFPISQMRKMAPFIVNGMVYGWNFVYVPYDKARGVEEYLEITEIVPADVIRDGITYASPWISNNNLNCWVEYTRTDSQVQSYNLWASIQNPVIAGIGYGSVEKGFEGIEEAARESLKAAIRNHYRKTIKNKPKEITGSVLIRKFPTLGIDSGRYVINLDFFLECGKIIEYSVY</sequence>
<dbReference type="EMBL" id="FOFU01000002">
    <property type="protein sequence ID" value="SEQ02929.1"/>
    <property type="molecule type" value="Genomic_DNA"/>
</dbReference>
<dbReference type="RefSeq" id="WP_074641335.1">
    <property type="nucleotide sequence ID" value="NZ_FOFU01000002.1"/>
</dbReference>
<evidence type="ECO:0000313" key="2">
    <source>
        <dbReference type="EMBL" id="SEQ02929.1"/>
    </source>
</evidence>
<evidence type="ECO:0000256" key="1">
    <source>
        <dbReference type="SAM" id="SignalP"/>
    </source>
</evidence>
<dbReference type="OrthoDB" id="370144at2"/>
<proteinExistence type="predicted"/>
<feature type="chain" id="PRO_5010183859" evidence="1">
    <location>
        <begin position="29"/>
        <end position="235"/>
    </location>
</feature>
<dbReference type="AlphaFoldDB" id="A0A1H9CP35"/>
<gene>
    <name evidence="2" type="ORF">SAMN04487977_102252</name>
</gene>
<dbReference type="Proteomes" id="UP000182360">
    <property type="component" value="Unassembled WGS sequence"/>
</dbReference>
<protein>
    <submittedName>
        <fullName evidence="2">Uncharacterized protein</fullName>
    </submittedName>
</protein>
<dbReference type="STRING" id="163.SAMN04487775_11081"/>
<reference evidence="2 3" key="1">
    <citation type="submission" date="2016-10" db="EMBL/GenBank/DDBJ databases">
        <authorList>
            <person name="de Groot N.N."/>
        </authorList>
    </citation>
    <scope>NUCLEOTIDE SEQUENCE [LARGE SCALE GENOMIC DNA]</scope>
    <source>
        <strain evidence="2 3">B25</strain>
    </source>
</reference>
<organism evidence="2 3">
    <name type="scientific">Treponema bryantii</name>
    <dbReference type="NCBI Taxonomy" id="163"/>
    <lineage>
        <taxon>Bacteria</taxon>
        <taxon>Pseudomonadati</taxon>
        <taxon>Spirochaetota</taxon>
        <taxon>Spirochaetia</taxon>
        <taxon>Spirochaetales</taxon>
        <taxon>Treponemataceae</taxon>
        <taxon>Treponema</taxon>
    </lineage>
</organism>
<keyword evidence="3" id="KW-1185">Reference proteome</keyword>
<evidence type="ECO:0000313" key="3">
    <source>
        <dbReference type="Proteomes" id="UP000182360"/>
    </source>
</evidence>